<dbReference type="InParanoid" id="E2B6L2"/>
<dbReference type="OrthoDB" id="7554985at2759"/>
<accession>E2B6L2</accession>
<sequence length="92" mass="9763">EAVAILRAVNTITEENLTKIGIFTDFLSTISTLDSNDPEGKASGIILVVKFALWKAFIKGLDISLFWTSGHKGILGNEIADGLAGLGARSTE</sequence>
<proteinExistence type="predicted"/>
<dbReference type="GO" id="GO:0003676">
    <property type="term" value="F:nucleic acid binding"/>
    <property type="evidence" value="ECO:0007669"/>
    <property type="project" value="InterPro"/>
</dbReference>
<name>E2B6L2_HARSA</name>
<reference evidence="1 2" key="1">
    <citation type="journal article" date="2010" name="Science">
        <title>Genomic comparison of the ants Camponotus floridanus and Harpegnathos saltator.</title>
        <authorList>
            <person name="Bonasio R."/>
            <person name="Zhang G."/>
            <person name="Ye C."/>
            <person name="Mutti N.S."/>
            <person name="Fang X."/>
            <person name="Qin N."/>
            <person name="Donahue G."/>
            <person name="Yang P."/>
            <person name="Li Q."/>
            <person name="Li C."/>
            <person name="Zhang P."/>
            <person name="Huang Z."/>
            <person name="Berger S.L."/>
            <person name="Reinberg D."/>
            <person name="Wang J."/>
            <person name="Liebig J."/>
        </authorList>
    </citation>
    <scope>NUCLEOTIDE SEQUENCE [LARGE SCALE GENOMIC DNA]</scope>
    <source>
        <strain evidence="1 2">R22 G/1</strain>
    </source>
</reference>
<dbReference type="EMBL" id="GL445994">
    <property type="protein sequence ID" value="EFN88665.1"/>
    <property type="molecule type" value="Genomic_DNA"/>
</dbReference>
<gene>
    <name evidence="1" type="ORF">EAI_15637</name>
</gene>
<protein>
    <submittedName>
        <fullName evidence="1">Uncharacterized protein</fullName>
    </submittedName>
</protein>
<evidence type="ECO:0000313" key="1">
    <source>
        <dbReference type="EMBL" id="EFN88665.1"/>
    </source>
</evidence>
<dbReference type="AlphaFoldDB" id="E2B6L2"/>
<dbReference type="Proteomes" id="UP000008237">
    <property type="component" value="Unassembled WGS sequence"/>
</dbReference>
<dbReference type="SUPFAM" id="SSF53098">
    <property type="entry name" value="Ribonuclease H-like"/>
    <property type="match status" value="1"/>
</dbReference>
<feature type="non-terminal residue" evidence="1">
    <location>
        <position position="1"/>
    </location>
</feature>
<evidence type="ECO:0000313" key="2">
    <source>
        <dbReference type="Proteomes" id="UP000008237"/>
    </source>
</evidence>
<dbReference type="InterPro" id="IPR036397">
    <property type="entry name" value="RNaseH_sf"/>
</dbReference>
<dbReference type="Gene3D" id="3.30.420.10">
    <property type="entry name" value="Ribonuclease H-like superfamily/Ribonuclease H"/>
    <property type="match status" value="1"/>
</dbReference>
<organism evidence="2">
    <name type="scientific">Harpegnathos saltator</name>
    <name type="common">Jerdon's jumping ant</name>
    <dbReference type="NCBI Taxonomy" id="610380"/>
    <lineage>
        <taxon>Eukaryota</taxon>
        <taxon>Metazoa</taxon>
        <taxon>Ecdysozoa</taxon>
        <taxon>Arthropoda</taxon>
        <taxon>Hexapoda</taxon>
        <taxon>Insecta</taxon>
        <taxon>Pterygota</taxon>
        <taxon>Neoptera</taxon>
        <taxon>Endopterygota</taxon>
        <taxon>Hymenoptera</taxon>
        <taxon>Apocrita</taxon>
        <taxon>Aculeata</taxon>
        <taxon>Formicoidea</taxon>
        <taxon>Formicidae</taxon>
        <taxon>Ponerinae</taxon>
        <taxon>Ponerini</taxon>
        <taxon>Harpegnathos</taxon>
    </lineage>
</organism>
<dbReference type="InterPro" id="IPR012337">
    <property type="entry name" value="RNaseH-like_sf"/>
</dbReference>
<keyword evidence="2" id="KW-1185">Reference proteome</keyword>
<feature type="non-terminal residue" evidence="1">
    <location>
        <position position="92"/>
    </location>
</feature>